<dbReference type="InterPro" id="IPR007110">
    <property type="entry name" value="Ig-like_dom"/>
</dbReference>
<keyword evidence="7 10" id="KW-0472">Membrane</keyword>
<keyword evidence="5" id="KW-0677">Repeat</keyword>
<comment type="caution">
    <text evidence="13">The sequence shown here is derived from an EMBL/GenBank/DDBJ whole genome shotgun (WGS) entry which is preliminary data.</text>
</comment>
<dbReference type="InterPro" id="IPR000483">
    <property type="entry name" value="Cys-rich_flank_reg_C"/>
</dbReference>
<dbReference type="InterPro" id="IPR001611">
    <property type="entry name" value="Leu-rich_rpt"/>
</dbReference>
<name>A0ABS2YQK2_POLSP</name>
<dbReference type="Pfam" id="PF13306">
    <property type="entry name" value="LRR_5"/>
    <property type="match status" value="1"/>
</dbReference>
<evidence type="ECO:0000256" key="7">
    <source>
        <dbReference type="ARBA" id="ARBA00023136"/>
    </source>
</evidence>
<feature type="non-terminal residue" evidence="13">
    <location>
        <position position="619"/>
    </location>
</feature>
<sequence>DRMVDCISKVMLHTAISCWQPFLGLTLVVICMGSAVGCPARCECSAQSKSVICHRKRLIDIPEGIPIETKILDLSKNKLKSLNPDEFASFPLLEELDLSDNIIANVEPGSFNTLLNLRSLRLKSNRIKLIPLGVFTGLSNLTGLDISENKIVILLDYMFQDLHNLKSLEVGDNDLVYISHRAFSGLLSLEQLTLEKCNLTAVPIEALSHLHNLVSLRLSHLSINSLHVYSFKKLFRLKQLEIDYWPMLDVLPVNSLYGLNLTSLSITNTNLSMVPFLAFKHLTYLTHLNLSFNPIGNIEAGMFIDLIRLQEIRMVGAQLLTIEPHAFQGLSALRVLNVSQNLLDTLEESVFQSPRTLEMLFIDNNPLACDCRLLWILQRRHTLFFGDTQPVCVAPENVRGKQFKDFHDMVLSFYFTCQKPKIREWKTQQLFVDEGQIAQLLCNADGDPLPDVFWITPRRRLVTVKSNGRATVLGDGTLKIQFAQVQDSGTYICVASNAAGNDTFSASLTVKGFPSDRSLYANRTSMYITDANNTNSNGTNVYNMTFALDLKTILVSTAMGCFTFLGVVLFCFLLLFVWSRGKGKHKNNIDIEYIPRKSNGAVVEGTEQGGPRRFNMKMM</sequence>
<dbReference type="InterPro" id="IPR003598">
    <property type="entry name" value="Ig_sub2"/>
</dbReference>
<dbReference type="SUPFAM" id="SSF48726">
    <property type="entry name" value="Immunoglobulin"/>
    <property type="match status" value="1"/>
</dbReference>
<dbReference type="Gene3D" id="3.80.10.10">
    <property type="entry name" value="Ribonuclease Inhibitor"/>
    <property type="match status" value="1"/>
</dbReference>
<keyword evidence="2" id="KW-0433">Leucine-rich repeat</keyword>
<dbReference type="InterPro" id="IPR050541">
    <property type="entry name" value="LRR_TM_domain-containing"/>
</dbReference>
<feature type="chain" id="PRO_5045991973" evidence="11">
    <location>
        <begin position="38"/>
        <end position="619"/>
    </location>
</feature>
<dbReference type="InterPro" id="IPR003599">
    <property type="entry name" value="Ig_sub"/>
</dbReference>
<evidence type="ECO:0000256" key="6">
    <source>
        <dbReference type="ARBA" id="ARBA00022989"/>
    </source>
</evidence>
<dbReference type="PROSITE" id="PS51450">
    <property type="entry name" value="LRR"/>
    <property type="match status" value="1"/>
</dbReference>
<keyword evidence="3 10" id="KW-0812">Transmembrane</keyword>
<evidence type="ECO:0000256" key="11">
    <source>
        <dbReference type="SAM" id="SignalP"/>
    </source>
</evidence>
<dbReference type="SUPFAM" id="SSF52058">
    <property type="entry name" value="L domain-like"/>
    <property type="match status" value="1"/>
</dbReference>
<dbReference type="Gene3D" id="2.60.40.10">
    <property type="entry name" value="Immunoglobulins"/>
    <property type="match status" value="1"/>
</dbReference>
<dbReference type="EMBL" id="JAAWVQ010176584">
    <property type="protein sequence ID" value="MBN3288566.1"/>
    <property type="molecule type" value="Genomic_DNA"/>
</dbReference>
<evidence type="ECO:0000256" key="10">
    <source>
        <dbReference type="SAM" id="Phobius"/>
    </source>
</evidence>
<protein>
    <submittedName>
        <fullName evidence="13">LIGO2 protein</fullName>
    </submittedName>
</protein>
<evidence type="ECO:0000259" key="12">
    <source>
        <dbReference type="PROSITE" id="PS50835"/>
    </source>
</evidence>
<evidence type="ECO:0000256" key="3">
    <source>
        <dbReference type="ARBA" id="ARBA00022692"/>
    </source>
</evidence>
<organism evidence="13 14">
    <name type="scientific">Polyodon spathula</name>
    <name type="common">North American paddlefish</name>
    <name type="synonym">Squalus spathula</name>
    <dbReference type="NCBI Taxonomy" id="7913"/>
    <lineage>
        <taxon>Eukaryota</taxon>
        <taxon>Metazoa</taxon>
        <taxon>Chordata</taxon>
        <taxon>Craniata</taxon>
        <taxon>Vertebrata</taxon>
        <taxon>Euteleostomi</taxon>
        <taxon>Actinopterygii</taxon>
        <taxon>Chondrostei</taxon>
        <taxon>Acipenseriformes</taxon>
        <taxon>Polyodontidae</taxon>
        <taxon>Polyodon</taxon>
    </lineage>
</organism>
<evidence type="ECO:0000256" key="8">
    <source>
        <dbReference type="ARBA" id="ARBA00023157"/>
    </source>
</evidence>
<gene>
    <name evidence="13" type="primary">Lingo2_1</name>
    <name evidence="13" type="ORF">GTO93_0019260</name>
</gene>
<keyword evidence="4 11" id="KW-0732">Signal</keyword>
<keyword evidence="8" id="KW-1015">Disulfide bond</keyword>
<dbReference type="InterPro" id="IPR013783">
    <property type="entry name" value="Ig-like_fold"/>
</dbReference>
<keyword evidence="6 10" id="KW-1133">Transmembrane helix</keyword>
<evidence type="ECO:0000256" key="9">
    <source>
        <dbReference type="ARBA" id="ARBA00023180"/>
    </source>
</evidence>
<dbReference type="PANTHER" id="PTHR24369:SF156">
    <property type="entry name" value="LEUCINE RICH REPEAT AND IG DOMAIN CONTAINING 2"/>
    <property type="match status" value="1"/>
</dbReference>
<evidence type="ECO:0000256" key="2">
    <source>
        <dbReference type="ARBA" id="ARBA00022614"/>
    </source>
</evidence>
<dbReference type="PANTHER" id="PTHR24369">
    <property type="entry name" value="ANTIGEN BSP, PUTATIVE-RELATED"/>
    <property type="match status" value="1"/>
</dbReference>
<dbReference type="SMART" id="SM00082">
    <property type="entry name" value="LRRCT"/>
    <property type="match status" value="1"/>
</dbReference>
<feature type="domain" description="Ig-like" evidence="12">
    <location>
        <begin position="420"/>
        <end position="509"/>
    </location>
</feature>
<dbReference type="SMART" id="SM00409">
    <property type="entry name" value="IG"/>
    <property type="match status" value="1"/>
</dbReference>
<reference evidence="13" key="1">
    <citation type="journal article" date="2021" name="Cell">
        <title>Tracing the genetic footprints of vertebrate landing in non-teleost ray-finned fishes.</title>
        <authorList>
            <person name="Bi X."/>
            <person name="Wang K."/>
            <person name="Yang L."/>
            <person name="Pan H."/>
            <person name="Jiang H."/>
            <person name="Wei Q."/>
            <person name="Fang M."/>
            <person name="Yu H."/>
            <person name="Zhu C."/>
            <person name="Cai Y."/>
            <person name="He Y."/>
            <person name="Gan X."/>
            <person name="Zeng H."/>
            <person name="Yu D."/>
            <person name="Zhu Y."/>
            <person name="Jiang H."/>
            <person name="Qiu Q."/>
            <person name="Yang H."/>
            <person name="Zhang Y.E."/>
            <person name="Wang W."/>
            <person name="Zhu M."/>
            <person name="He S."/>
            <person name="Zhang G."/>
        </authorList>
    </citation>
    <scope>NUCLEOTIDE SEQUENCE</scope>
    <source>
        <strain evidence="13">Pddl_001</strain>
    </source>
</reference>
<evidence type="ECO:0000256" key="1">
    <source>
        <dbReference type="ARBA" id="ARBA00004167"/>
    </source>
</evidence>
<proteinExistence type="predicted"/>
<evidence type="ECO:0000256" key="5">
    <source>
        <dbReference type="ARBA" id="ARBA00022737"/>
    </source>
</evidence>
<keyword evidence="14" id="KW-1185">Reference proteome</keyword>
<dbReference type="InterPro" id="IPR032675">
    <property type="entry name" value="LRR_dom_sf"/>
</dbReference>
<dbReference type="InterPro" id="IPR026906">
    <property type="entry name" value="LRR_5"/>
</dbReference>
<evidence type="ECO:0000256" key="4">
    <source>
        <dbReference type="ARBA" id="ARBA00022729"/>
    </source>
</evidence>
<feature type="transmembrane region" description="Helical" evidence="10">
    <location>
        <begin position="553"/>
        <end position="578"/>
    </location>
</feature>
<dbReference type="InterPro" id="IPR036179">
    <property type="entry name" value="Ig-like_dom_sf"/>
</dbReference>
<feature type="non-terminal residue" evidence="13">
    <location>
        <position position="1"/>
    </location>
</feature>
<dbReference type="SMART" id="SM00408">
    <property type="entry name" value="IGc2"/>
    <property type="match status" value="1"/>
</dbReference>
<dbReference type="Pfam" id="PF13855">
    <property type="entry name" value="LRR_8"/>
    <property type="match status" value="2"/>
</dbReference>
<evidence type="ECO:0000313" key="14">
    <source>
        <dbReference type="Proteomes" id="UP001166093"/>
    </source>
</evidence>
<accession>A0ABS2YQK2</accession>
<comment type="subcellular location">
    <subcellularLocation>
        <location evidence="1">Membrane</location>
        <topology evidence="1">Single-pass membrane protein</topology>
    </subcellularLocation>
</comment>
<dbReference type="Pfam" id="PF07679">
    <property type="entry name" value="I-set"/>
    <property type="match status" value="1"/>
</dbReference>
<dbReference type="SMART" id="SM00369">
    <property type="entry name" value="LRR_TYP"/>
    <property type="match status" value="10"/>
</dbReference>
<dbReference type="PROSITE" id="PS50835">
    <property type="entry name" value="IG_LIKE"/>
    <property type="match status" value="1"/>
</dbReference>
<evidence type="ECO:0000313" key="13">
    <source>
        <dbReference type="EMBL" id="MBN3288566.1"/>
    </source>
</evidence>
<dbReference type="InterPro" id="IPR003591">
    <property type="entry name" value="Leu-rich_rpt_typical-subtyp"/>
</dbReference>
<dbReference type="InterPro" id="IPR013098">
    <property type="entry name" value="Ig_I-set"/>
</dbReference>
<feature type="signal peptide" evidence="11">
    <location>
        <begin position="1"/>
        <end position="37"/>
    </location>
</feature>
<keyword evidence="9" id="KW-0325">Glycoprotein</keyword>
<dbReference type="Proteomes" id="UP001166093">
    <property type="component" value="Unassembled WGS sequence"/>
</dbReference>